<comment type="caution">
    <text evidence="2">The sequence shown here is derived from an EMBL/GenBank/DDBJ whole genome shotgun (WGS) entry which is preliminary data.</text>
</comment>
<dbReference type="InterPro" id="IPR056592">
    <property type="entry name" value="Beta-prop_At3g26010-like"/>
</dbReference>
<dbReference type="AlphaFoldDB" id="A0AAD7QGS6"/>
<protein>
    <submittedName>
        <fullName evidence="2">F-box protein</fullName>
    </submittedName>
</protein>
<dbReference type="InterPro" id="IPR001810">
    <property type="entry name" value="F-box_dom"/>
</dbReference>
<dbReference type="InterPro" id="IPR036047">
    <property type="entry name" value="F-box-like_dom_sf"/>
</dbReference>
<reference evidence="2 3" key="1">
    <citation type="journal article" date="2023" name="Science">
        <title>Elucidation of the pathway for biosynthesis of saponin adjuvants from the soapbark tree.</title>
        <authorList>
            <person name="Reed J."/>
            <person name="Orme A."/>
            <person name="El-Demerdash A."/>
            <person name="Owen C."/>
            <person name="Martin L.B.B."/>
            <person name="Misra R.C."/>
            <person name="Kikuchi S."/>
            <person name="Rejzek M."/>
            <person name="Martin A.C."/>
            <person name="Harkess A."/>
            <person name="Leebens-Mack J."/>
            <person name="Louveau T."/>
            <person name="Stephenson M.J."/>
            <person name="Osbourn A."/>
        </authorList>
    </citation>
    <scope>NUCLEOTIDE SEQUENCE [LARGE SCALE GENOMIC DNA]</scope>
    <source>
        <strain evidence="2">S10</strain>
    </source>
</reference>
<evidence type="ECO:0000313" key="2">
    <source>
        <dbReference type="EMBL" id="KAJ7981184.1"/>
    </source>
</evidence>
<dbReference type="SUPFAM" id="SSF81383">
    <property type="entry name" value="F-box domain"/>
    <property type="match status" value="1"/>
</dbReference>
<dbReference type="PANTHER" id="PTHR35546">
    <property type="entry name" value="F-BOX PROTEIN INTERACTION DOMAIN PROTEIN-RELATED"/>
    <property type="match status" value="1"/>
</dbReference>
<proteinExistence type="predicted"/>
<accession>A0AAD7QGS6</accession>
<keyword evidence="3" id="KW-1185">Reference proteome</keyword>
<dbReference type="InterPro" id="IPR055290">
    <property type="entry name" value="At3g26010-like"/>
</dbReference>
<dbReference type="EMBL" id="JARAOO010000001">
    <property type="protein sequence ID" value="KAJ7981184.1"/>
    <property type="molecule type" value="Genomic_DNA"/>
</dbReference>
<sequence length="433" mass="49787">MDDIADDLLTEILLRIPIKSVFMCKCVSKRWLSLISDPFFPSSYTSLRGHNLTGHNWTLLTNHHNNITSHHNNLTWHEWSLIRSHRKFKSKNTKKYTGSNVTIKNHPDFLSPGFSLEFLPVEIPYPCGCCILASSNGLLLCRGFIVEAGRAVYYVCNPLTKQCASLPASLPSIPNMYVQVGFISDDKGFKVVMISPDYTGNSDSLNYSVLSASYTCSELDEWKWRHVNSSISPPHNVWFLEGNRPFVTYKGILHWQDKQNHRIIAYDTNTDTDHVVKLPTEKARHNQGLLGTCQGRLRYLEAAHDGIRSLCTWSVWSLLDYDGGIWEVEFRCSTAIQLPRDHVIWEKHLCLDELEDPLAWCRNTNTWPFLVLHPTKLDLVYIGLSNGWVIAYNIRTQRIEEKWHSKSHLSQVLFILPQWPTLIPPPPWGYVNN</sequence>
<name>A0AAD7QGS6_QUISA</name>
<dbReference type="Gene3D" id="1.20.1280.50">
    <property type="match status" value="1"/>
</dbReference>
<evidence type="ECO:0000259" key="1">
    <source>
        <dbReference type="PROSITE" id="PS50181"/>
    </source>
</evidence>
<dbReference type="KEGG" id="qsa:O6P43_000481"/>
<dbReference type="Proteomes" id="UP001163823">
    <property type="component" value="Chromosome 1"/>
</dbReference>
<evidence type="ECO:0000313" key="3">
    <source>
        <dbReference type="Proteomes" id="UP001163823"/>
    </source>
</evidence>
<dbReference type="PANTHER" id="PTHR35546:SF130">
    <property type="entry name" value="EXPRESSED PROTEIN"/>
    <property type="match status" value="1"/>
</dbReference>
<dbReference type="Pfam" id="PF24750">
    <property type="entry name" value="b-prop_At3g26010-like"/>
    <property type="match status" value="1"/>
</dbReference>
<feature type="domain" description="F-box" evidence="1">
    <location>
        <begin position="1"/>
        <end position="47"/>
    </location>
</feature>
<gene>
    <name evidence="2" type="ORF">O6P43_000481</name>
</gene>
<dbReference type="Pfam" id="PF00646">
    <property type="entry name" value="F-box"/>
    <property type="match status" value="1"/>
</dbReference>
<dbReference type="CDD" id="cd22157">
    <property type="entry name" value="F-box_AtFBW1-like"/>
    <property type="match status" value="1"/>
</dbReference>
<organism evidence="2 3">
    <name type="scientific">Quillaja saponaria</name>
    <name type="common">Soap bark tree</name>
    <dbReference type="NCBI Taxonomy" id="32244"/>
    <lineage>
        <taxon>Eukaryota</taxon>
        <taxon>Viridiplantae</taxon>
        <taxon>Streptophyta</taxon>
        <taxon>Embryophyta</taxon>
        <taxon>Tracheophyta</taxon>
        <taxon>Spermatophyta</taxon>
        <taxon>Magnoliopsida</taxon>
        <taxon>eudicotyledons</taxon>
        <taxon>Gunneridae</taxon>
        <taxon>Pentapetalae</taxon>
        <taxon>rosids</taxon>
        <taxon>fabids</taxon>
        <taxon>Fabales</taxon>
        <taxon>Quillajaceae</taxon>
        <taxon>Quillaja</taxon>
    </lineage>
</organism>
<dbReference type="PROSITE" id="PS50181">
    <property type="entry name" value="FBOX"/>
    <property type="match status" value="1"/>
</dbReference>